<evidence type="ECO:0000313" key="3">
    <source>
        <dbReference type="EMBL" id="KKL27893.1"/>
    </source>
</evidence>
<gene>
    <name evidence="3" type="ORF">LCGC14_2380600</name>
</gene>
<comment type="caution">
    <text evidence="3">The sequence shown here is derived from an EMBL/GenBank/DDBJ whole genome shotgun (WGS) entry which is preliminary data.</text>
</comment>
<dbReference type="Gene3D" id="3.80.10.10">
    <property type="entry name" value="Ribonuclease Inhibitor"/>
    <property type="match status" value="1"/>
</dbReference>
<dbReference type="InterPro" id="IPR032675">
    <property type="entry name" value="LRR_dom_sf"/>
</dbReference>
<feature type="transmembrane region" description="Helical" evidence="1">
    <location>
        <begin position="101"/>
        <end position="120"/>
    </location>
</feature>
<reference evidence="3" key="1">
    <citation type="journal article" date="2015" name="Nature">
        <title>Complex archaea that bridge the gap between prokaryotes and eukaryotes.</title>
        <authorList>
            <person name="Spang A."/>
            <person name="Saw J.H."/>
            <person name="Jorgensen S.L."/>
            <person name="Zaremba-Niedzwiedzka K."/>
            <person name="Martijn J."/>
            <person name="Lind A.E."/>
            <person name="van Eijk R."/>
            <person name="Schleper C."/>
            <person name="Guy L."/>
            <person name="Ettema T.J."/>
        </authorList>
    </citation>
    <scope>NUCLEOTIDE SEQUENCE</scope>
</reference>
<feature type="domain" description="Cytochrome C Planctomycete-type" evidence="2">
    <location>
        <begin position="189"/>
        <end position="248"/>
    </location>
</feature>
<dbReference type="SUPFAM" id="SSF52047">
    <property type="entry name" value="RNI-like"/>
    <property type="match status" value="1"/>
</dbReference>
<dbReference type="PANTHER" id="PTHR35889">
    <property type="entry name" value="CYCLOINULO-OLIGOSACCHARIDE FRUCTANOTRANSFERASE-RELATED"/>
    <property type="match status" value="1"/>
</dbReference>
<proteinExistence type="predicted"/>
<feature type="transmembrane region" description="Helical" evidence="1">
    <location>
        <begin position="12"/>
        <end position="32"/>
    </location>
</feature>
<dbReference type="EMBL" id="LAZR01035295">
    <property type="protein sequence ID" value="KKL27893.1"/>
    <property type="molecule type" value="Genomic_DNA"/>
</dbReference>
<dbReference type="InterPro" id="IPR011429">
    <property type="entry name" value="Cyt_c_Planctomycete-type"/>
</dbReference>
<keyword evidence="1" id="KW-0812">Transmembrane</keyword>
<evidence type="ECO:0000256" key="1">
    <source>
        <dbReference type="SAM" id="Phobius"/>
    </source>
</evidence>
<dbReference type="AlphaFoldDB" id="A0A0F9EVT9"/>
<dbReference type="PANTHER" id="PTHR35889:SF3">
    <property type="entry name" value="F-BOX DOMAIN-CONTAINING PROTEIN"/>
    <property type="match status" value="1"/>
</dbReference>
<feature type="transmembrane region" description="Helical" evidence="1">
    <location>
        <begin position="132"/>
        <end position="150"/>
    </location>
</feature>
<sequence length="476" mass="53383">MNTIKNRWVDYFVLGLSIFLIFCLLFESYIVLPNLVSWLGRFHPLILHFPIVLLLIAIFLGLTGKRIPEVLLSVAVLSALITAILGFFLGMGVPVKGDLLFWHQWLGAGTALIAAFWYLLNRSNLGQMYYTKAFQILLLGLILFTGHYGGMLTHGEEFLSLPTEEPMDKIPENPLVYQDVVNRILDDKCIACHNANKQKGELLMTSFDQLIKGGENGPILVVGKPDESEMIKRIHLPLEDENHMPPEGKTPLDQIEIAILEEWILLGASHTVRLNELPKSERLVSLISTMMIPNEAEKWAKFPQVADSTLQHIASDYLSISRIASNSQALSVVFFPPPEYNPKTIDNLKRVAKNIVELDVSGLPIGIAEIEAISTLTHLERLELDKTPIDDAGLQKLSSLKQLKLLKLYDTGITDQSMATFSKLPNLKNLYLYKTDVSQEAIVRLKKERPNLVINDGIDTDIEAFFVSTDSIQVTK</sequence>
<feature type="transmembrane region" description="Helical" evidence="1">
    <location>
        <begin position="70"/>
        <end position="89"/>
    </location>
</feature>
<dbReference type="Pfam" id="PF07635">
    <property type="entry name" value="PSCyt1"/>
    <property type="match status" value="1"/>
</dbReference>
<accession>A0A0F9EVT9</accession>
<protein>
    <recommendedName>
        <fullName evidence="2">Cytochrome C Planctomycete-type domain-containing protein</fullName>
    </recommendedName>
</protein>
<evidence type="ECO:0000259" key="2">
    <source>
        <dbReference type="Pfam" id="PF07635"/>
    </source>
</evidence>
<keyword evidence="1" id="KW-0472">Membrane</keyword>
<organism evidence="3">
    <name type="scientific">marine sediment metagenome</name>
    <dbReference type="NCBI Taxonomy" id="412755"/>
    <lineage>
        <taxon>unclassified sequences</taxon>
        <taxon>metagenomes</taxon>
        <taxon>ecological metagenomes</taxon>
    </lineage>
</organism>
<feature type="transmembrane region" description="Helical" evidence="1">
    <location>
        <begin position="44"/>
        <end position="63"/>
    </location>
</feature>
<keyword evidence="1" id="KW-1133">Transmembrane helix</keyword>
<name>A0A0F9EVT9_9ZZZZ</name>